<sequence>MDKEYIKMEQLWLAFTQHELYNKKWNGEDWVDD</sequence>
<comment type="caution">
    <text evidence="1">The sequence shown here is derived from an EMBL/GenBank/DDBJ whole genome shotgun (WGS) entry which is preliminary data.</text>
</comment>
<proteinExistence type="predicted"/>
<reference evidence="1" key="1">
    <citation type="journal article" date="2015" name="Nature">
        <title>Complex archaea that bridge the gap between prokaryotes and eukaryotes.</title>
        <authorList>
            <person name="Spang A."/>
            <person name="Saw J.H."/>
            <person name="Jorgensen S.L."/>
            <person name="Zaremba-Niedzwiedzka K."/>
            <person name="Martijn J."/>
            <person name="Lind A.E."/>
            <person name="van Eijk R."/>
            <person name="Schleper C."/>
            <person name="Guy L."/>
            <person name="Ettema T.J."/>
        </authorList>
    </citation>
    <scope>NUCLEOTIDE SEQUENCE</scope>
</reference>
<dbReference type="AlphaFoldDB" id="A0A0F9QWN7"/>
<dbReference type="EMBL" id="LAZR01003509">
    <property type="protein sequence ID" value="KKN17551.1"/>
    <property type="molecule type" value="Genomic_DNA"/>
</dbReference>
<accession>A0A0F9QWN7</accession>
<protein>
    <submittedName>
        <fullName evidence="1">Uncharacterized protein</fullName>
    </submittedName>
</protein>
<organism evidence="1">
    <name type="scientific">marine sediment metagenome</name>
    <dbReference type="NCBI Taxonomy" id="412755"/>
    <lineage>
        <taxon>unclassified sequences</taxon>
        <taxon>metagenomes</taxon>
        <taxon>ecological metagenomes</taxon>
    </lineage>
</organism>
<name>A0A0F9QWN7_9ZZZZ</name>
<gene>
    <name evidence="1" type="ORF">LCGC14_0964760</name>
</gene>
<evidence type="ECO:0000313" key="1">
    <source>
        <dbReference type="EMBL" id="KKN17551.1"/>
    </source>
</evidence>